<feature type="region of interest" description="Disordered" evidence="1">
    <location>
        <begin position="119"/>
        <end position="146"/>
    </location>
</feature>
<dbReference type="AlphaFoldDB" id="A0A1C3WCV1"/>
<dbReference type="OrthoDB" id="530475at2"/>
<gene>
    <name evidence="2" type="ORF">GA0061102_102738</name>
</gene>
<feature type="compositionally biased region" description="Polar residues" evidence="1">
    <location>
        <begin position="135"/>
        <end position="146"/>
    </location>
</feature>
<dbReference type="GO" id="GO:0015716">
    <property type="term" value="P:organic phosphonate transport"/>
    <property type="evidence" value="ECO:0007669"/>
    <property type="project" value="InterPro"/>
</dbReference>
<organism evidence="2 3">
    <name type="scientific">Rhizobium miluonense</name>
    <dbReference type="NCBI Taxonomy" id="411945"/>
    <lineage>
        <taxon>Bacteria</taxon>
        <taxon>Pseudomonadati</taxon>
        <taxon>Pseudomonadota</taxon>
        <taxon>Alphaproteobacteria</taxon>
        <taxon>Hyphomicrobiales</taxon>
        <taxon>Rhizobiaceae</taxon>
        <taxon>Rhizobium/Agrobacterium group</taxon>
        <taxon>Rhizobium</taxon>
    </lineage>
</organism>
<name>A0A1C3WCV1_9HYPH</name>
<dbReference type="Proteomes" id="UP000199435">
    <property type="component" value="Unassembled WGS sequence"/>
</dbReference>
<dbReference type="NCBIfam" id="TIGR03293">
    <property type="entry name" value="PhnG_redo"/>
    <property type="match status" value="1"/>
</dbReference>
<protein>
    <submittedName>
        <fullName evidence="2">Alpha-D-ribose 1-methylphosphonate 5-triphosphate synthase subunit PhnG</fullName>
    </submittedName>
</protein>
<evidence type="ECO:0000313" key="3">
    <source>
        <dbReference type="Proteomes" id="UP000199435"/>
    </source>
</evidence>
<dbReference type="Pfam" id="PF06754">
    <property type="entry name" value="PhnG"/>
    <property type="match status" value="1"/>
</dbReference>
<reference evidence="3" key="1">
    <citation type="submission" date="2016-08" db="EMBL/GenBank/DDBJ databases">
        <authorList>
            <person name="Varghese N."/>
            <person name="Submissions Spin"/>
        </authorList>
    </citation>
    <scope>NUCLEOTIDE SEQUENCE [LARGE SCALE GENOMIC DNA]</scope>
    <source>
        <strain evidence="3">HAMBI 2971</strain>
    </source>
</reference>
<dbReference type="STRING" id="411945.GA0061102_102738"/>
<dbReference type="InterPro" id="IPR009609">
    <property type="entry name" value="Phosphonate_metab_PhnG"/>
</dbReference>
<proteinExistence type="predicted"/>
<sequence length="146" mass="16108">MKRAQRISTLALASPNELDDVWKMVESEPRFQWITTPEFASTMVQGRVTADGQPFNLGEVGITRCVLQIADTEVVGAGYVIGRARRRATLVALIDAMTQIDSEISKSLLQAISKLPEKREARRRTKEQDVAESKVSFSITSAGIKA</sequence>
<evidence type="ECO:0000256" key="1">
    <source>
        <dbReference type="SAM" id="MobiDB-lite"/>
    </source>
</evidence>
<dbReference type="RefSeq" id="WP_159432183.1">
    <property type="nucleotide sequence ID" value="NZ_FMAH01000027.1"/>
</dbReference>
<accession>A0A1C3WCV1</accession>
<keyword evidence="3" id="KW-1185">Reference proteome</keyword>
<dbReference type="EMBL" id="FMAH01000027">
    <property type="protein sequence ID" value="SCB37977.1"/>
    <property type="molecule type" value="Genomic_DNA"/>
</dbReference>
<evidence type="ECO:0000313" key="2">
    <source>
        <dbReference type="EMBL" id="SCB37977.1"/>
    </source>
</evidence>
<dbReference type="GO" id="GO:0019634">
    <property type="term" value="P:organic phosphonate metabolic process"/>
    <property type="evidence" value="ECO:0007669"/>
    <property type="project" value="InterPro"/>
</dbReference>
<feature type="compositionally biased region" description="Basic and acidic residues" evidence="1">
    <location>
        <begin position="119"/>
        <end position="132"/>
    </location>
</feature>